<reference evidence="2 3" key="1">
    <citation type="submission" date="2016-11" db="EMBL/GenBank/DDBJ databases">
        <title>The macronuclear genome of Stentor coeruleus: a giant cell with tiny introns.</title>
        <authorList>
            <person name="Slabodnick M."/>
            <person name="Ruby J.G."/>
            <person name="Reiff S.B."/>
            <person name="Swart E.C."/>
            <person name="Gosai S."/>
            <person name="Prabakaran S."/>
            <person name="Witkowska E."/>
            <person name="Larue G.E."/>
            <person name="Fisher S."/>
            <person name="Freeman R.M."/>
            <person name="Gunawardena J."/>
            <person name="Chu W."/>
            <person name="Stover N.A."/>
            <person name="Gregory B.D."/>
            <person name="Nowacki M."/>
            <person name="Derisi J."/>
            <person name="Roy S.W."/>
            <person name="Marshall W.F."/>
            <person name="Sood P."/>
        </authorList>
    </citation>
    <scope>NUCLEOTIDE SEQUENCE [LARGE SCALE GENOMIC DNA]</scope>
    <source>
        <strain evidence="2">WM001</strain>
    </source>
</reference>
<feature type="transmembrane region" description="Helical" evidence="1">
    <location>
        <begin position="145"/>
        <end position="167"/>
    </location>
</feature>
<dbReference type="EMBL" id="MPUH01000179">
    <property type="protein sequence ID" value="OMJ87330.1"/>
    <property type="molecule type" value="Genomic_DNA"/>
</dbReference>
<proteinExistence type="predicted"/>
<organism evidence="2 3">
    <name type="scientific">Stentor coeruleus</name>
    <dbReference type="NCBI Taxonomy" id="5963"/>
    <lineage>
        <taxon>Eukaryota</taxon>
        <taxon>Sar</taxon>
        <taxon>Alveolata</taxon>
        <taxon>Ciliophora</taxon>
        <taxon>Postciliodesmatophora</taxon>
        <taxon>Heterotrichea</taxon>
        <taxon>Heterotrichida</taxon>
        <taxon>Stentoridae</taxon>
        <taxon>Stentor</taxon>
    </lineage>
</organism>
<comment type="caution">
    <text evidence="2">The sequence shown here is derived from an EMBL/GenBank/DDBJ whole genome shotgun (WGS) entry which is preliminary data.</text>
</comment>
<feature type="transmembrane region" description="Helical" evidence="1">
    <location>
        <begin position="230"/>
        <end position="255"/>
    </location>
</feature>
<evidence type="ECO:0000313" key="2">
    <source>
        <dbReference type="EMBL" id="OMJ87330.1"/>
    </source>
</evidence>
<dbReference type="Proteomes" id="UP000187209">
    <property type="component" value="Unassembled WGS sequence"/>
</dbReference>
<evidence type="ECO:0000256" key="1">
    <source>
        <dbReference type="SAM" id="Phobius"/>
    </source>
</evidence>
<keyword evidence="1" id="KW-0812">Transmembrane</keyword>
<name>A0A1R2CEF4_9CILI</name>
<dbReference type="AlphaFoldDB" id="A0A1R2CEF4"/>
<feature type="transmembrane region" description="Helical" evidence="1">
    <location>
        <begin position="423"/>
        <end position="445"/>
    </location>
</feature>
<gene>
    <name evidence="2" type="ORF">SteCoe_10923</name>
</gene>
<keyword evidence="1" id="KW-1133">Transmembrane helix</keyword>
<accession>A0A1R2CEF4</accession>
<keyword evidence="1" id="KW-0472">Membrane</keyword>
<keyword evidence="3" id="KW-1185">Reference proteome</keyword>
<dbReference type="OrthoDB" id="325216at2759"/>
<protein>
    <submittedName>
        <fullName evidence="2">Uncharacterized protein</fullName>
    </submittedName>
</protein>
<sequence>MTQLALVLRCLHAENVANISLIYTNENAQEVLIEMKYYQDKLLKDYNSWSYCPSSKIIKEPIVPYWVLEKSPVMKYENLYEVIELIIENSESMTTKLKNKENYSREMFMIFFNCLGNSLKYTLKAIDDLIDCELDRVKKLSNQKIFLLLGGVGIVGISICILALYLITIDKHLNSLWQFLNKRMRKGFLQIRQLIAERLSQYHGIYEIPDSEIDNSTLKKDEILKFKHSLWYLIRFSLIFLFAIGFYIILVLVYYDVICKLLEIRPQMVSGLALRRIQMTQISIFTLENEASFYGLSIYQTYPFFQSMKPAAREVIDLINSLKESSNAIKNPESKILMSEKLKSMIIEKISGVSTFLSMGSYRGVNFCIQESLFMIFNRSRETLISIIDYLNEIAEFSNITNILSMLSDSDSKMFIEEWMNNMIFFTVLCLTSLIACFFMFYYPLIAKEITILKKLTKLLVILPSSENYKQKEDTKSLTLVNSS</sequence>
<evidence type="ECO:0000313" key="3">
    <source>
        <dbReference type="Proteomes" id="UP000187209"/>
    </source>
</evidence>